<feature type="non-terminal residue" evidence="2">
    <location>
        <position position="172"/>
    </location>
</feature>
<reference evidence="2 3" key="1">
    <citation type="submission" date="2019-10" db="EMBL/GenBank/DDBJ databases">
        <title>Assembly and Annotation for the nematode Trichostrongylus colubriformis.</title>
        <authorList>
            <person name="Martin J."/>
        </authorList>
    </citation>
    <scope>NUCLEOTIDE SEQUENCE [LARGE SCALE GENOMIC DNA]</scope>
    <source>
        <strain evidence="2">G859</strain>
        <tissue evidence="2">Whole worm</tissue>
    </source>
</reference>
<feature type="transmembrane region" description="Helical" evidence="1">
    <location>
        <begin position="30"/>
        <end position="59"/>
    </location>
</feature>
<organism evidence="2 3">
    <name type="scientific">Trichostrongylus colubriformis</name>
    <name type="common">Black scour worm</name>
    <dbReference type="NCBI Taxonomy" id="6319"/>
    <lineage>
        <taxon>Eukaryota</taxon>
        <taxon>Metazoa</taxon>
        <taxon>Ecdysozoa</taxon>
        <taxon>Nematoda</taxon>
        <taxon>Chromadorea</taxon>
        <taxon>Rhabditida</taxon>
        <taxon>Rhabditina</taxon>
        <taxon>Rhabditomorpha</taxon>
        <taxon>Strongyloidea</taxon>
        <taxon>Trichostrongylidae</taxon>
        <taxon>Trichostrongylus</taxon>
    </lineage>
</organism>
<dbReference type="EMBL" id="WIXE01004678">
    <property type="protein sequence ID" value="KAK5982828.1"/>
    <property type="molecule type" value="Genomic_DNA"/>
</dbReference>
<evidence type="ECO:0000313" key="3">
    <source>
        <dbReference type="Proteomes" id="UP001331761"/>
    </source>
</evidence>
<sequence length="172" mass="19351">MAPSGGDPYRSPPIIRKRTSFPLVVIFRKLLGLLLTLLFILVVTVGIPVYVVLGIIGFVKKKSRRWTYENGCCTHSWPICGTVPEIAGMILTGNVDTDTLNDEIQRVIADNRSNLYKNPSSDVSSQIGKWWSHSTYRLKTDDDLLDLQRQENVLPTHQTTLSLVPEYSHALK</sequence>
<evidence type="ECO:0000313" key="2">
    <source>
        <dbReference type="EMBL" id="KAK5982828.1"/>
    </source>
</evidence>
<dbReference type="Proteomes" id="UP001331761">
    <property type="component" value="Unassembled WGS sequence"/>
</dbReference>
<protein>
    <submittedName>
        <fullName evidence="2">Uncharacterized protein</fullName>
    </submittedName>
</protein>
<accession>A0AAN8G7S6</accession>
<proteinExistence type="predicted"/>
<keyword evidence="1" id="KW-0472">Membrane</keyword>
<keyword evidence="1" id="KW-0812">Transmembrane</keyword>
<comment type="caution">
    <text evidence="2">The sequence shown here is derived from an EMBL/GenBank/DDBJ whole genome shotgun (WGS) entry which is preliminary data.</text>
</comment>
<dbReference type="AlphaFoldDB" id="A0AAN8G7S6"/>
<evidence type="ECO:0000256" key="1">
    <source>
        <dbReference type="SAM" id="Phobius"/>
    </source>
</evidence>
<gene>
    <name evidence="2" type="ORF">GCK32_015242</name>
</gene>
<name>A0AAN8G7S6_TRICO</name>
<keyword evidence="3" id="KW-1185">Reference proteome</keyword>
<keyword evidence="1" id="KW-1133">Transmembrane helix</keyword>